<organism evidence="1 2">
    <name type="scientific">Jatropha curcas</name>
    <name type="common">Barbados nut</name>
    <dbReference type="NCBI Taxonomy" id="180498"/>
    <lineage>
        <taxon>Eukaryota</taxon>
        <taxon>Viridiplantae</taxon>
        <taxon>Streptophyta</taxon>
        <taxon>Embryophyta</taxon>
        <taxon>Tracheophyta</taxon>
        <taxon>Spermatophyta</taxon>
        <taxon>Magnoliopsida</taxon>
        <taxon>eudicotyledons</taxon>
        <taxon>Gunneridae</taxon>
        <taxon>Pentapetalae</taxon>
        <taxon>rosids</taxon>
        <taxon>fabids</taxon>
        <taxon>Malpighiales</taxon>
        <taxon>Euphorbiaceae</taxon>
        <taxon>Crotonoideae</taxon>
        <taxon>Jatropheae</taxon>
        <taxon>Jatropha</taxon>
    </lineage>
</organism>
<evidence type="ECO:0000313" key="2">
    <source>
        <dbReference type="Proteomes" id="UP000027138"/>
    </source>
</evidence>
<name>A0A067K2S4_JATCU</name>
<protein>
    <recommendedName>
        <fullName evidence="3">Aminotransferase-like plant mobile domain-containing protein</fullName>
    </recommendedName>
</protein>
<proteinExistence type="predicted"/>
<dbReference type="Proteomes" id="UP000027138">
    <property type="component" value="Unassembled WGS sequence"/>
</dbReference>
<accession>A0A067K2S4</accession>
<gene>
    <name evidence="1" type="ORF">JCGZ_16666</name>
</gene>
<dbReference type="AlphaFoldDB" id="A0A067K2S4"/>
<keyword evidence="2" id="KW-1185">Reference proteome</keyword>
<evidence type="ECO:0000313" key="1">
    <source>
        <dbReference type="EMBL" id="KDP30427.1"/>
    </source>
</evidence>
<reference evidence="1 2" key="1">
    <citation type="journal article" date="2014" name="PLoS ONE">
        <title>Global Analysis of Gene Expression Profiles in Physic Nut (Jatropha curcas L.) Seedlings Exposed to Salt Stress.</title>
        <authorList>
            <person name="Zhang L."/>
            <person name="Zhang C."/>
            <person name="Wu P."/>
            <person name="Chen Y."/>
            <person name="Li M."/>
            <person name="Jiang H."/>
            <person name="Wu G."/>
        </authorList>
    </citation>
    <scope>NUCLEOTIDE SEQUENCE [LARGE SCALE GENOMIC DNA]</scope>
    <source>
        <strain evidence="2">cv. GZQX0401</strain>
        <tissue evidence="1">Young leaves</tissue>
    </source>
</reference>
<dbReference type="EMBL" id="KK914682">
    <property type="protein sequence ID" value="KDP30427.1"/>
    <property type="molecule type" value="Genomic_DNA"/>
</dbReference>
<evidence type="ECO:0008006" key="3">
    <source>
        <dbReference type="Google" id="ProtNLM"/>
    </source>
</evidence>
<sequence>MNTLPWGARVNSAIQHTGADGLVDGFHTYIPSAIQRDAHHTDRFAAITRLLFGGRSMVFNDRIRILDCPVLWASLRVAISMEPTISDQRDLDATGQFKAAGLSYLYYGMDLSIQGAHLKVSYKWAIEIWACESKVLPMHDLFSFEGEVNMRTLPRGRAWRYSRRYSHTTSDIGMFRQLLNGLSWDWHRHLLLPSLFYDMYYLRERVYEWELSPDRRRVPHDVPCYMLSARSIQLEQDIIAA</sequence>